<evidence type="ECO:0000313" key="5">
    <source>
        <dbReference type="Proteomes" id="UP000634522"/>
    </source>
</evidence>
<evidence type="ECO:0000256" key="1">
    <source>
        <dbReference type="SAM" id="MobiDB-lite"/>
    </source>
</evidence>
<dbReference type="Pfam" id="PF02470">
    <property type="entry name" value="MlaD"/>
    <property type="match status" value="1"/>
</dbReference>
<protein>
    <submittedName>
        <fullName evidence="4">MCE family protein</fullName>
    </submittedName>
</protein>
<proteinExistence type="predicted"/>
<evidence type="ECO:0000313" key="4">
    <source>
        <dbReference type="EMBL" id="NMF98253.1"/>
    </source>
</evidence>
<keyword evidence="2" id="KW-1133">Transmembrane helix</keyword>
<dbReference type="InterPro" id="IPR003399">
    <property type="entry name" value="Mce/MlaD"/>
</dbReference>
<name>A0ABX1NG23_9RHOO</name>
<reference evidence="4 5" key="1">
    <citation type="submission" date="2019-12" db="EMBL/GenBank/DDBJ databases">
        <title>Comparative genomics gives insights into the taxonomy of the Azoarcus-Aromatoleum group and reveals separate origins of nif in the plant-associated Azoarcus and non-plant-associated Aromatoleum sub-groups.</title>
        <authorList>
            <person name="Lafos M."/>
            <person name="Maluk M."/>
            <person name="Batista M."/>
            <person name="Junghare M."/>
            <person name="Carmona M."/>
            <person name="Faoro H."/>
            <person name="Cruz L.M."/>
            <person name="Battistoni F."/>
            <person name="De Souza E."/>
            <person name="Pedrosa F."/>
            <person name="Chen W.-M."/>
            <person name="Poole P.S."/>
            <person name="Dixon R.A."/>
            <person name="James E.K."/>
        </authorList>
    </citation>
    <scope>NUCLEOTIDE SEQUENCE [LARGE SCALE GENOMIC DNA]</scope>
    <source>
        <strain evidence="4 5">T</strain>
    </source>
</reference>
<keyword evidence="2" id="KW-0812">Transmembrane</keyword>
<gene>
    <name evidence="4" type="ORF">GPA27_12745</name>
</gene>
<dbReference type="EMBL" id="WTVS01000024">
    <property type="protein sequence ID" value="NMF98253.1"/>
    <property type="molecule type" value="Genomic_DNA"/>
</dbReference>
<comment type="caution">
    <text evidence="4">The sequence shown here is derived from an EMBL/GenBank/DDBJ whole genome shotgun (WGS) entry which is preliminary data.</text>
</comment>
<accession>A0ABX1NG23</accession>
<feature type="region of interest" description="Disordered" evidence="1">
    <location>
        <begin position="284"/>
        <end position="320"/>
    </location>
</feature>
<feature type="domain" description="Mce/MlaD" evidence="3">
    <location>
        <begin position="48"/>
        <end position="117"/>
    </location>
</feature>
<keyword evidence="5" id="KW-1185">Reference proteome</keyword>
<dbReference type="PANTHER" id="PTHR36698:SF2">
    <property type="entry name" value="MCE_MLAD DOMAIN-CONTAINING PROTEIN"/>
    <property type="match status" value="1"/>
</dbReference>
<sequence length="320" mass="33814">MENKVNYAVVGGFVLVLGAVLVAGILWLASGGAFQKKYDLYLAIMDESVAGLNLNAPVKYNGVDVGKVRQIQLDPTNPERVNLIFAIERGTPIKEDTVAVLKTQGLTGIAYVELSGGTQDAPLLRATAGSPYPVIRTKPSLAARLENVLTSVLAKLDSTSTSINAILSDENRAAFTSALADIAAVARTIAARKEELDTGITHAARTFENSSRASAQAGPVIDRIGRSAEAIEKMGNEVARTSVSAGKTVDSAGADLKRLGEETLPELERLLGELSVLSTSLRRLTEQTERNPAGLLFGRRPVPDGPGESETAIPSGQQRP</sequence>
<evidence type="ECO:0000259" key="3">
    <source>
        <dbReference type="Pfam" id="PF02470"/>
    </source>
</evidence>
<organism evidence="4 5">
    <name type="scientific">Aromatoleum toluolicum</name>
    <dbReference type="NCBI Taxonomy" id="90060"/>
    <lineage>
        <taxon>Bacteria</taxon>
        <taxon>Pseudomonadati</taxon>
        <taxon>Pseudomonadota</taxon>
        <taxon>Betaproteobacteria</taxon>
        <taxon>Rhodocyclales</taxon>
        <taxon>Rhodocyclaceae</taxon>
        <taxon>Aromatoleum</taxon>
    </lineage>
</organism>
<dbReference type="PANTHER" id="PTHR36698">
    <property type="entry name" value="BLL5892 PROTEIN"/>
    <property type="match status" value="1"/>
</dbReference>
<evidence type="ECO:0000256" key="2">
    <source>
        <dbReference type="SAM" id="Phobius"/>
    </source>
</evidence>
<dbReference type="Proteomes" id="UP000634522">
    <property type="component" value="Unassembled WGS sequence"/>
</dbReference>
<feature type="transmembrane region" description="Helical" evidence="2">
    <location>
        <begin position="6"/>
        <end position="29"/>
    </location>
</feature>
<keyword evidence="2" id="KW-0472">Membrane</keyword>
<dbReference type="RefSeq" id="WP_169141008.1">
    <property type="nucleotide sequence ID" value="NZ_WTVS01000024.1"/>
</dbReference>